<dbReference type="AlphaFoldDB" id="A0ABD2HQR5"/>
<dbReference type="EMBL" id="JBICCN010000411">
    <property type="protein sequence ID" value="KAL3070309.1"/>
    <property type="molecule type" value="Genomic_DNA"/>
</dbReference>
<reference evidence="2 3" key="1">
    <citation type="submission" date="2024-10" db="EMBL/GenBank/DDBJ databases">
        <authorList>
            <person name="Kim D."/>
        </authorList>
    </citation>
    <scope>NUCLEOTIDE SEQUENCE [LARGE SCALE GENOMIC DNA]</scope>
    <source>
        <strain evidence="2">Taebaek</strain>
    </source>
</reference>
<keyword evidence="3" id="KW-1185">Reference proteome</keyword>
<evidence type="ECO:0000313" key="3">
    <source>
        <dbReference type="Proteomes" id="UP001620645"/>
    </source>
</evidence>
<gene>
    <name evidence="2" type="ORF">niasHS_016136</name>
</gene>
<accession>A0ABD2HQR5</accession>
<name>A0ABD2HQR5_HETSC</name>
<organism evidence="2 3">
    <name type="scientific">Heterodera schachtii</name>
    <name type="common">Sugarbeet cyst nematode worm</name>
    <name type="synonym">Tylenchus schachtii</name>
    <dbReference type="NCBI Taxonomy" id="97005"/>
    <lineage>
        <taxon>Eukaryota</taxon>
        <taxon>Metazoa</taxon>
        <taxon>Ecdysozoa</taxon>
        <taxon>Nematoda</taxon>
        <taxon>Chromadorea</taxon>
        <taxon>Rhabditida</taxon>
        <taxon>Tylenchina</taxon>
        <taxon>Tylenchomorpha</taxon>
        <taxon>Tylenchoidea</taxon>
        <taxon>Heteroderidae</taxon>
        <taxon>Heteroderinae</taxon>
        <taxon>Heterodera</taxon>
    </lineage>
</organism>
<feature type="region of interest" description="Disordered" evidence="1">
    <location>
        <begin position="1"/>
        <end position="28"/>
    </location>
</feature>
<dbReference type="Proteomes" id="UP001620645">
    <property type="component" value="Unassembled WGS sequence"/>
</dbReference>
<feature type="region of interest" description="Disordered" evidence="1">
    <location>
        <begin position="50"/>
        <end position="70"/>
    </location>
</feature>
<sequence>MIMGNHLGNRAPRGQVRGGKFGMEPLPATSMKWSSTLARMPIRMVEIPEERRFTDQQDHSMKQHADETAG</sequence>
<evidence type="ECO:0000313" key="2">
    <source>
        <dbReference type="EMBL" id="KAL3070309.1"/>
    </source>
</evidence>
<proteinExistence type="predicted"/>
<evidence type="ECO:0000256" key="1">
    <source>
        <dbReference type="SAM" id="MobiDB-lite"/>
    </source>
</evidence>
<protein>
    <submittedName>
        <fullName evidence="2">Uncharacterized protein</fullName>
    </submittedName>
</protein>
<comment type="caution">
    <text evidence="2">The sequence shown here is derived from an EMBL/GenBank/DDBJ whole genome shotgun (WGS) entry which is preliminary data.</text>
</comment>